<keyword evidence="9 17" id="KW-0573">Peptidoglycan synthesis</keyword>
<dbReference type="HAMAP" id="MF_01006">
    <property type="entry name" value="Undec_diphosphatase"/>
    <property type="match status" value="1"/>
</dbReference>
<evidence type="ECO:0000256" key="14">
    <source>
        <dbReference type="ARBA" id="ARBA00032707"/>
    </source>
</evidence>
<evidence type="ECO:0000256" key="8">
    <source>
        <dbReference type="ARBA" id="ARBA00022960"/>
    </source>
</evidence>
<dbReference type="GO" id="GO:0009252">
    <property type="term" value="P:peptidoglycan biosynthetic process"/>
    <property type="evidence" value="ECO:0007669"/>
    <property type="project" value="UniProtKB-KW"/>
</dbReference>
<evidence type="ECO:0000313" key="18">
    <source>
        <dbReference type="EMBL" id="BBO22555.1"/>
    </source>
</evidence>
<evidence type="ECO:0000256" key="4">
    <source>
        <dbReference type="ARBA" id="ARBA00021581"/>
    </source>
</evidence>
<keyword evidence="7 17" id="KW-0378">Hydrolase</keyword>
<dbReference type="EC" id="3.6.1.27" evidence="3 17"/>
<feature type="transmembrane region" description="Helical" evidence="17">
    <location>
        <begin position="41"/>
        <end position="68"/>
    </location>
</feature>
<comment type="similarity">
    <text evidence="2 17">Belongs to the UppP family.</text>
</comment>
<dbReference type="NCBIfam" id="NF001394">
    <property type="entry name" value="PRK00281.2-5"/>
    <property type="match status" value="1"/>
</dbReference>
<dbReference type="PANTHER" id="PTHR30622:SF4">
    <property type="entry name" value="UNDECAPRENYL-DIPHOSPHATASE"/>
    <property type="match status" value="1"/>
</dbReference>
<comment type="function">
    <text evidence="17">Catalyzes the dephosphorylation of undecaprenyl diphosphate (UPP). Confers resistance to bacitracin.</text>
</comment>
<dbReference type="KEGG" id="npy:NPRO_01500"/>
<dbReference type="NCBIfam" id="TIGR00753">
    <property type="entry name" value="undec_PP_bacA"/>
    <property type="match status" value="1"/>
</dbReference>
<evidence type="ECO:0000256" key="10">
    <source>
        <dbReference type="ARBA" id="ARBA00022989"/>
    </source>
</evidence>
<keyword evidence="13 17" id="KW-0961">Cell wall biogenesis/degradation</keyword>
<proteinExistence type="inferred from homology"/>
<evidence type="ECO:0000256" key="1">
    <source>
        <dbReference type="ARBA" id="ARBA00004651"/>
    </source>
</evidence>
<evidence type="ECO:0000256" key="3">
    <source>
        <dbReference type="ARBA" id="ARBA00012374"/>
    </source>
</evidence>
<feature type="transmembrane region" description="Helical" evidence="17">
    <location>
        <begin position="252"/>
        <end position="270"/>
    </location>
</feature>
<evidence type="ECO:0000256" key="15">
    <source>
        <dbReference type="ARBA" id="ARBA00032932"/>
    </source>
</evidence>
<dbReference type="PANTHER" id="PTHR30622">
    <property type="entry name" value="UNDECAPRENYL-DIPHOSPHATASE"/>
    <property type="match status" value="1"/>
</dbReference>
<dbReference type="GO" id="GO:0071555">
    <property type="term" value="P:cell wall organization"/>
    <property type="evidence" value="ECO:0007669"/>
    <property type="project" value="UniProtKB-KW"/>
</dbReference>
<dbReference type="GO" id="GO:0008360">
    <property type="term" value="P:regulation of cell shape"/>
    <property type="evidence" value="ECO:0007669"/>
    <property type="project" value="UniProtKB-KW"/>
</dbReference>
<dbReference type="GO" id="GO:0050380">
    <property type="term" value="F:undecaprenyl-diphosphatase activity"/>
    <property type="evidence" value="ECO:0007669"/>
    <property type="project" value="UniProtKB-UniRule"/>
</dbReference>
<keyword evidence="10 17" id="KW-1133">Transmembrane helix</keyword>
<dbReference type="AlphaFoldDB" id="A0A809RDS8"/>
<dbReference type="GO" id="GO:0046677">
    <property type="term" value="P:response to antibiotic"/>
    <property type="evidence" value="ECO:0007669"/>
    <property type="project" value="UniProtKB-UniRule"/>
</dbReference>
<gene>
    <name evidence="17" type="primary">uppP</name>
    <name evidence="18" type="ORF">NPRO_01500</name>
</gene>
<organism evidence="18 19">
    <name type="scientific">Candidatus Nitrosymbiomonas proteolyticus</name>
    <dbReference type="NCBI Taxonomy" id="2608984"/>
    <lineage>
        <taxon>Bacteria</taxon>
        <taxon>Bacillati</taxon>
        <taxon>Armatimonadota</taxon>
        <taxon>Armatimonadota incertae sedis</taxon>
        <taxon>Candidatus Nitrosymbiomonas</taxon>
    </lineage>
</organism>
<dbReference type="InterPro" id="IPR003824">
    <property type="entry name" value="UppP"/>
</dbReference>
<keyword evidence="6 17" id="KW-0812">Transmembrane</keyword>
<feature type="transmembrane region" description="Helical" evidence="17">
    <location>
        <begin position="88"/>
        <end position="105"/>
    </location>
</feature>
<evidence type="ECO:0000256" key="17">
    <source>
        <dbReference type="HAMAP-Rule" id="MF_01006"/>
    </source>
</evidence>
<name>A0A809RDS8_9BACT</name>
<keyword evidence="5 17" id="KW-1003">Cell membrane</keyword>
<evidence type="ECO:0000256" key="12">
    <source>
        <dbReference type="ARBA" id="ARBA00023251"/>
    </source>
</evidence>
<keyword evidence="11 17" id="KW-0472">Membrane</keyword>
<protein>
    <recommendedName>
        <fullName evidence="4 17">Undecaprenyl-diphosphatase</fullName>
        <ecNumber evidence="3 17">3.6.1.27</ecNumber>
    </recommendedName>
    <alternativeName>
        <fullName evidence="15 17">Bacitracin resistance protein</fullName>
    </alternativeName>
    <alternativeName>
        <fullName evidence="14 17">Undecaprenyl pyrophosphate phosphatase</fullName>
    </alternativeName>
</protein>
<comment type="subcellular location">
    <subcellularLocation>
        <location evidence="1 17">Cell membrane</location>
        <topology evidence="1 17">Multi-pass membrane protein</topology>
    </subcellularLocation>
</comment>
<dbReference type="Pfam" id="PF02673">
    <property type="entry name" value="BacA"/>
    <property type="match status" value="1"/>
</dbReference>
<dbReference type="GO" id="GO:0005886">
    <property type="term" value="C:plasma membrane"/>
    <property type="evidence" value="ECO:0007669"/>
    <property type="project" value="UniProtKB-SubCell"/>
</dbReference>
<evidence type="ECO:0000256" key="7">
    <source>
        <dbReference type="ARBA" id="ARBA00022801"/>
    </source>
</evidence>
<evidence type="ECO:0000256" key="2">
    <source>
        <dbReference type="ARBA" id="ARBA00010621"/>
    </source>
</evidence>
<dbReference type="Proteomes" id="UP000662873">
    <property type="component" value="Chromosome"/>
</dbReference>
<sequence>MGLVEAIALGIVQGLTEFLPISSTAHIRIVPSLVGWPDPGAAFTAVIQLGTIVAVIVYFWGDLCRFFLGWLAGMRDPHRRSSLEWRMGWAIVVGTIPIAIFGLLFKDSIEGSLRSLYVIAIALIALGLLMMVAEIVGRRDRSLEGVRLRDGLWVGFWQALALIPGASRSGTTITGGLFAGLDRPTAARFSFLLSVPSIVLAALFNLAEHKDLFLTGKAELFAPSLVASLAALISGYASIAFLLRFLQKHGTWVFVAYRVVLGGLILVLLANGSLEPLDSASEAQAEVAATR</sequence>
<dbReference type="NCBIfam" id="NF001392">
    <property type="entry name" value="PRK00281.2-1"/>
    <property type="match status" value="1"/>
</dbReference>
<dbReference type="EMBL" id="AP021858">
    <property type="protein sequence ID" value="BBO22555.1"/>
    <property type="molecule type" value="Genomic_DNA"/>
</dbReference>
<evidence type="ECO:0000256" key="13">
    <source>
        <dbReference type="ARBA" id="ARBA00023316"/>
    </source>
</evidence>
<keyword evidence="12 17" id="KW-0046">Antibiotic resistance</keyword>
<evidence type="ECO:0000313" key="19">
    <source>
        <dbReference type="Proteomes" id="UP000662873"/>
    </source>
</evidence>
<evidence type="ECO:0000256" key="6">
    <source>
        <dbReference type="ARBA" id="ARBA00022692"/>
    </source>
</evidence>
<comment type="catalytic activity">
    <reaction evidence="16 17">
        <text>di-trans,octa-cis-undecaprenyl diphosphate + H2O = di-trans,octa-cis-undecaprenyl phosphate + phosphate + H(+)</text>
        <dbReference type="Rhea" id="RHEA:28094"/>
        <dbReference type="ChEBI" id="CHEBI:15377"/>
        <dbReference type="ChEBI" id="CHEBI:15378"/>
        <dbReference type="ChEBI" id="CHEBI:43474"/>
        <dbReference type="ChEBI" id="CHEBI:58405"/>
        <dbReference type="ChEBI" id="CHEBI:60392"/>
        <dbReference type="EC" id="3.6.1.27"/>
    </reaction>
</comment>
<evidence type="ECO:0000256" key="5">
    <source>
        <dbReference type="ARBA" id="ARBA00022475"/>
    </source>
</evidence>
<evidence type="ECO:0000256" key="11">
    <source>
        <dbReference type="ARBA" id="ARBA00023136"/>
    </source>
</evidence>
<feature type="transmembrane region" description="Helical" evidence="17">
    <location>
        <begin position="186"/>
        <end position="208"/>
    </location>
</feature>
<feature type="transmembrane region" description="Helical" evidence="17">
    <location>
        <begin position="220"/>
        <end position="246"/>
    </location>
</feature>
<evidence type="ECO:0000256" key="9">
    <source>
        <dbReference type="ARBA" id="ARBA00022984"/>
    </source>
</evidence>
<reference evidence="18" key="1">
    <citation type="journal article" name="DNA Res.">
        <title>The physiological potential of anammox bacteria as revealed by their core genome structure.</title>
        <authorList>
            <person name="Okubo T."/>
            <person name="Toyoda A."/>
            <person name="Fukuhara K."/>
            <person name="Uchiyama I."/>
            <person name="Harigaya Y."/>
            <person name="Kuroiwa M."/>
            <person name="Suzuki T."/>
            <person name="Murakami Y."/>
            <person name="Suwa Y."/>
            <person name="Takami H."/>
        </authorList>
    </citation>
    <scope>NUCLEOTIDE SEQUENCE</scope>
    <source>
        <strain evidence="18">317325-2</strain>
    </source>
</reference>
<keyword evidence="8 17" id="KW-0133">Cell shape</keyword>
<feature type="transmembrane region" description="Helical" evidence="17">
    <location>
        <begin position="117"/>
        <end position="136"/>
    </location>
</feature>
<evidence type="ECO:0000256" key="16">
    <source>
        <dbReference type="ARBA" id="ARBA00047594"/>
    </source>
</evidence>
<comment type="miscellaneous">
    <text evidence="17">Bacitracin is thought to be involved in the inhibition of peptidoglycan synthesis by sequestering undecaprenyl diphosphate, thereby reducing the pool of lipid carrier available.</text>
</comment>
<accession>A0A809RDS8</accession>